<dbReference type="RefSeq" id="WP_318651706.1">
    <property type="nucleotide sequence ID" value="NZ_CP137853.1"/>
</dbReference>
<dbReference type="EMBL" id="CP137853">
    <property type="protein sequence ID" value="WPB87754.1"/>
    <property type="molecule type" value="Genomic_DNA"/>
</dbReference>
<feature type="domain" description="Antitoxin-like ribbon-helix-helix" evidence="2">
    <location>
        <begin position="66"/>
        <end position="115"/>
    </location>
</feature>
<feature type="region of interest" description="Disordered" evidence="1">
    <location>
        <begin position="1"/>
        <end position="69"/>
    </location>
</feature>
<accession>A0ABZ0PPU8</accession>
<feature type="compositionally biased region" description="Basic and acidic residues" evidence="1">
    <location>
        <begin position="60"/>
        <end position="69"/>
    </location>
</feature>
<geneLocation type="plasmid" evidence="3 4">
    <name>p17</name>
</geneLocation>
<reference evidence="3 4" key="1">
    <citation type="submission" date="2023-11" db="EMBL/GenBank/DDBJ databases">
        <title>Arctic aerobic anoxygenic photoheterotroph Sediminicoccus rosea KRV36 adapts its photosynthesis to long days of polar summer.</title>
        <authorList>
            <person name="Tomasch J."/>
            <person name="Kopejtka K."/>
            <person name="Bily T."/>
            <person name="Gardiner A.T."/>
            <person name="Gardian Z."/>
            <person name="Shivaramu S."/>
            <person name="Koblizek M."/>
            <person name="Engelhardt F."/>
            <person name="Kaftan D."/>
        </authorList>
    </citation>
    <scope>NUCLEOTIDE SEQUENCE [LARGE SCALE GENOMIC DNA]</scope>
    <source>
        <strain evidence="3 4">R-30</strain>
        <plasmid evidence="3 4">p17</plasmid>
    </source>
</reference>
<organism evidence="3 4">
    <name type="scientific">Sediminicoccus rosea</name>
    <dbReference type="NCBI Taxonomy" id="1225128"/>
    <lineage>
        <taxon>Bacteria</taxon>
        <taxon>Pseudomonadati</taxon>
        <taxon>Pseudomonadota</taxon>
        <taxon>Alphaproteobacteria</taxon>
        <taxon>Acetobacterales</taxon>
        <taxon>Roseomonadaceae</taxon>
        <taxon>Sediminicoccus</taxon>
    </lineage>
</organism>
<feature type="compositionally biased region" description="Low complexity" evidence="1">
    <location>
        <begin position="22"/>
        <end position="45"/>
    </location>
</feature>
<dbReference type="Proteomes" id="UP001305521">
    <property type="component" value="Plasmid p17"/>
</dbReference>
<evidence type="ECO:0000313" key="3">
    <source>
        <dbReference type="EMBL" id="WPB87754.1"/>
    </source>
</evidence>
<evidence type="ECO:0000259" key="2">
    <source>
        <dbReference type="Pfam" id="PF20605"/>
    </source>
</evidence>
<protein>
    <submittedName>
        <fullName evidence="3">Ribbon-helix-helix domain-containing protein</fullName>
    </submittedName>
</protein>
<gene>
    <name evidence="3" type="ORF">R9Z33_24730</name>
</gene>
<evidence type="ECO:0000313" key="4">
    <source>
        <dbReference type="Proteomes" id="UP001305521"/>
    </source>
</evidence>
<proteinExistence type="predicted"/>
<evidence type="ECO:0000256" key="1">
    <source>
        <dbReference type="SAM" id="MobiDB-lite"/>
    </source>
</evidence>
<sequence length="120" mass="12855">MTGNALQAVLDKAAKEAREPESTAPATPARASRAAQPKAAAPTRRLPVSNGAPTPAPAEKFYRPSRDNRKFVGGHFPPSVGKQLRLIAVEDDTTVQALLEEALNLLFVKKGRAKIEDLSK</sequence>
<dbReference type="InterPro" id="IPR046765">
    <property type="entry name" value="Antitox_RHH"/>
</dbReference>
<keyword evidence="4" id="KW-1185">Reference proteome</keyword>
<feature type="compositionally biased region" description="Basic and acidic residues" evidence="1">
    <location>
        <begin position="12"/>
        <end position="21"/>
    </location>
</feature>
<dbReference type="Pfam" id="PF20605">
    <property type="entry name" value="Antitox_RHH"/>
    <property type="match status" value="1"/>
</dbReference>
<keyword evidence="3" id="KW-0614">Plasmid</keyword>
<name>A0ABZ0PPU8_9PROT</name>